<comment type="function">
    <text evidence="2">Nuclear phosphoprotein which forms a tight but non-covalently linked complex with the JUN/AP-1 transcription factor. FOS has a critical function in regulating the development of cells destined to form and maintain the skeleton. It is thought to have an important role in signal transduction, cell proliferation and differentiation.</text>
</comment>
<feature type="compositionally biased region" description="Low complexity" evidence="4">
    <location>
        <begin position="59"/>
        <end position="71"/>
    </location>
</feature>
<evidence type="ECO:0000256" key="4">
    <source>
        <dbReference type="SAM" id="MobiDB-lite"/>
    </source>
</evidence>
<dbReference type="CDD" id="cd14722">
    <property type="entry name" value="bZIP_ATF3"/>
    <property type="match status" value="1"/>
</dbReference>
<organism evidence="6 7">
    <name type="scientific">Gasterosteus aculeatus aculeatus</name>
    <name type="common">three-spined stickleback</name>
    <dbReference type="NCBI Taxonomy" id="481459"/>
    <lineage>
        <taxon>Eukaryota</taxon>
        <taxon>Metazoa</taxon>
        <taxon>Chordata</taxon>
        <taxon>Craniata</taxon>
        <taxon>Vertebrata</taxon>
        <taxon>Euteleostomi</taxon>
        <taxon>Actinopterygii</taxon>
        <taxon>Neopterygii</taxon>
        <taxon>Teleostei</taxon>
        <taxon>Neoteleostei</taxon>
        <taxon>Acanthomorphata</taxon>
        <taxon>Eupercaria</taxon>
        <taxon>Perciformes</taxon>
        <taxon>Cottioidei</taxon>
        <taxon>Gasterosteales</taxon>
        <taxon>Gasterosteidae</taxon>
        <taxon>Gasterosteus</taxon>
    </lineage>
</organism>
<reference evidence="6 7" key="1">
    <citation type="journal article" date="2021" name="G3 (Bethesda)">
        <title>Improved contiguity of the threespine stickleback genome using long-read sequencing.</title>
        <authorList>
            <person name="Nath S."/>
            <person name="Shaw D.E."/>
            <person name="White M.A."/>
        </authorList>
    </citation>
    <scope>NUCLEOTIDE SEQUENCE [LARGE SCALE GENOMIC DNA]</scope>
    <source>
        <strain evidence="6 7">Lake Benthic</strain>
    </source>
</reference>
<evidence type="ECO:0000256" key="1">
    <source>
        <dbReference type="ARBA" id="ARBA00004123"/>
    </source>
</evidence>
<dbReference type="GO" id="GO:0000978">
    <property type="term" value="F:RNA polymerase II cis-regulatory region sequence-specific DNA binding"/>
    <property type="evidence" value="ECO:0007669"/>
    <property type="project" value="TreeGrafter"/>
</dbReference>
<dbReference type="GeneTree" id="ENSGT00940000156376"/>
<dbReference type="GO" id="GO:0005634">
    <property type="term" value="C:nucleus"/>
    <property type="evidence" value="ECO:0007669"/>
    <property type="project" value="UniProtKB-SubCell"/>
</dbReference>
<accession>A0AAQ4QAQ7</accession>
<keyword evidence="7" id="KW-1185">Reference proteome</keyword>
<dbReference type="GO" id="GO:0000981">
    <property type="term" value="F:DNA-binding transcription factor activity, RNA polymerase II-specific"/>
    <property type="evidence" value="ECO:0007669"/>
    <property type="project" value="TreeGrafter"/>
</dbReference>
<reference evidence="6" key="2">
    <citation type="submission" date="2025-08" db="UniProtKB">
        <authorList>
            <consortium name="Ensembl"/>
        </authorList>
    </citation>
    <scope>IDENTIFICATION</scope>
</reference>
<dbReference type="SMART" id="SM00338">
    <property type="entry name" value="BRLZ"/>
    <property type="match status" value="1"/>
</dbReference>
<dbReference type="PRINTS" id="PR00042">
    <property type="entry name" value="LEUZIPPRFOS"/>
</dbReference>
<feature type="compositionally biased region" description="Basic and acidic residues" evidence="4">
    <location>
        <begin position="83"/>
        <end position="94"/>
    </location>
</feature>
<protein>
    <submittedName>
        <fullName evidence="6">Activating transcription factor 3</fullName>
    </submittedName>
</protein>
<dbReference type="SUPFAM" id="SSF57959">
    <property type="entry name" value="Leucine zipper domain"/>
    <property type="match status" value="1"/>
</dbReference>
<dbReference type="PROSITE" id="PS00036">
    <property type="entry name" value="BZIP_BASIC"/>
    <property type="match status" value="1"/>
</dbReference>
<dbReference type="PANTHER" id="PTHR23351:SF23">
    <property type="entry name" value="CYCLIC AMP-DEPENDENT TRANSCRIPTION FACTOR ATF-3"/>
    <property type="match status" value="1"/>
</dbReference>
<dbReference type="Ensembl" id="ENSGACT00000053193.1">
    <property type="protein sequence ID" value="ENSGACP00000048309.1"/>
    <property type="gene ID" value="ENSGACG00000035614.1"/>
</dbReference>
<dbReference type="KEGG" id="gat:120808290"/>
<dbReference type="Gene3D" id="1.20.5.170">
    <property type="match status" value="1"/>
</dbReference>
<comment type="subunit">
    <text evidence="3">Heterodimer.</text>
</comment>
<evidence type="ECO:0000313" key="6">
    <source>
        <dbReference type="Ensembl" id="ENSGACP00000048309.1"/>
    </source>
</evidence>
<dbReference type="GeneID" id="120808290"/>
<dbReference type="Proteomes" id="UP000007635">
    <property type="component" value="Chromosome XVIII"/>
</dbReference>
<dbReference type="CTD" id="467"/>
<dbReference type="AlphaFoldDB" id="A0AAQ4QAQ7"/>
<dbReference type="InterPro" id="IPR000837">
    <property type="entry name" value="AP-1"/>
</dbReference>
<evidence type="ECO:0000259" key="5">
    <source>
        <dbReference type="PROSITE" id="PS50217"/>
    </source>
</evidence>
<sequence>MMLQHPGPSLADISCSALVPCLSPPGTLTLDDFATFTPFVKEELRAAIQTKRLLNGLRGETSSDGASSSSDRASEGRAGGAGVKREVTPQELERRKRRRERNKVAAAKCRNKKKEKTETLQQESEKLESVNSELKAQIEELKQQKQQLVYMLNLHRPTCIVRAQNGQTPEDERNLFLQHIKESALQLHAITSSTPSTSTTYSSSTSISTLSPLDGGHLTLDHLHCAGHL</sequence>
<dbReference type="InterPro" id="IPR004827">
    <property type="entry name" value="bZIP"/>
</dbReference>
<proteinExistence type="predicted"/>
<feature type="domain" description="BZIP" evidence="5">
    <location>
        <begin position="92"/>
        <end position="155"/>
    </location>
</feature>
<dbReference type="FunFam" id="1.20.5.170:FF:000006">
    <property type="entry name" value="fos-related antigen 2 isoform X1"/>
    <property type="match status" value="1"/>
</dbReference>
<dbReference type="PROSITE" id="PS50217">
    <property type="entry name" value="BZIP"/>
    <property type="match status" value="1"/>
</dbReference>
<dbReference type="Pfam" id="PF00170">
    <property type="entry name" value="bZIP_1"/>
    <property type="match status" value="1"/>
</dbReference>
<dbReference type="RefSeq" id="XP_040017059.1">
    <property type="nucleotide sequence ID" value="XM_040161125.1"/>
</dbReference>
<dbReference type="GO" id="GO:0009615">
    <property type="term" value="P:response to virus"/>
    <property type="evidence" value="ECO:0007669"/>
    <property type="project" value="Ensembl"/>
</dbReference>
<feature type="compositionally biased region" description="Basic and acidic residues" evidence="4">
    <location>
        <begin position="115"/>
        <end position="128"/>
    </location>
</feature>
<dbReference type="GO" id="GO:0060379">
    <property type="term" value="P:cardiac muscle cell myoblast differentiation"/>
    <property type="evidence" value="ECO:0007669"/>
    <property type="project" value="Ensembl"/>
</dbReference>
<evidence type="ECO:0000256" key="2">
    <source>
        <dbReference type="ARBA" id="ARBA00058242"/>
    </source>
</evidence>
<evidence type="ECO:0000256" key="3">
    <source>
        <dbReference type="ARBA" id="ARBA00061721"/>
    </source>
</evidence>
<feature type="region of interest" description="Disordered" evidence="4">
    <location>
        <begin position="58"/>
        <end position="128"/>
    </location>
</feature>
<comment type="subcellular location">
    <subcellularLocation>
        <location evidence="1">Nucleus</location>
    </subcellularLocation>
</comment>
<reference evidence="6" key="3">
    <citation type="submission" date="2025-09" db="UniProtKB">
        <authorList>
            <consortium name="Ensembl"/>
        </authorList>
    </citation>
    <scope>IDENTIFICATION</scope>
</reference>
<dbReference type="PANTHER" id="PTHR23351">
    <property type="entry name" value="FOS TRANSCRIPTION FACTOR-RELATED"/>
    <property type="match status" value="1"/>
</dbReference>
<dbReference type="GO" id="GO:0002244">
    <property type="term" value="P:hematopoietic progenitor cell differentiation"/>
    <property type="evidence" value="ECO:0007669"/>
    <property type="project" value="Ensembl"/>
</dbReference>
<evidence type="ECO:0000313" key="7">
    <source>
        <dbReference type="Proteomes" id="UP000007635"/>
    </source>
</evidence>
<name>A0AAQ4QAQ7_GASAC</name>
<dbReference type="InterPro" id="IPR046347">
    <property type="entry name" value="bZIP_sf"/>
</dbReference>